<dbReference type="RefSeq" id="WP_310066544.1">
    <property type="nucleotide sequence ID" value="NZ_JAVDQN010000002.1"/>
</dbReference>
<evidence type="ECO:0000256" key="2">
    <source>
        <dbReference type="ARBA" id="ARBA00023002"/>
    </source>
</evidence>
<sequence length="316" mass="32813">MPLPTVQGVRSSIYTDDIYKRANAGSIRLHCNRSFSLIASGSFDGCDLSIVDRLANYRSSNIGNKMTVNLLDLEGKVAIVTGGSRGIGAAVARQLAELGAQVAITYSTNREKADAVVGAIRAKSGIARAHQIDVASGTQIKSLIASVVSESGRLDILVNNAGLFETGSIVDTLDVTRFDRQVDVNIKGVITGIREASRVMQKGGRIVSMSSGLAGLVGAPGMADYAASKAAVEAYTKGAARELGRRGITANVVRIGSVDTEMNPENGPFSGWQKGANALGRFGRPEEIAAAVAFLVSPSASFVNGSVFSVDGGYGA</sequence>
<comment type="similarity">
    <text evidence="1">Belongs to the short-chain dehydrogenases/reductases (SDR) family.</text>
</comment>
<dbReference type="SUPFAM" id="SSF51735">
    <property type="entry name" value="NAD(P)-binding Rossmann-fold domains"/>
    <property type="match status" value="1"/>
</dbReference>
<dbReference type="PRINTS" id="PR00080">
    <property type="entry name" value="SDRFAMILY"/>
</dbReference>
<gene>
    <name evidence="4" type="ORF">J2776_002829</name>
</gene>
<dbReference type="PANTHER" id="PTHR42760:SF133">
    <property type="entry name" value="3-OXOACYL-[ACYL-CARRIER-PROTEIN] REDUCTASE"/>
    <property type="match status" value="1"/>
</dbReference>
<evidence type="ECO:0000256" key="1">
    <source>
        <dbReference type="ARBA" id="ARBA00006484"/>
    </source>
</evidence>
<evidence type="ECO:0000313" key="5">
    <source>
        <dbReference type="Proteomes" id="UP001185254"/>
    </source>
</evidence>
<evidence type="ECO:0000259" key="3">
    <source>
        <dbReference type="SMART" id="SM00822"/>
    </source>
</evidence>
<feature type="domain" description="Ketoreductase" evidence="3">
    <location>
        <begin position="76"/>
        <end position="261"/>
    </location>
</feature>
<protein>
    <submittedName>
        <fullName evidence="4">3-oxoacyl-[acyl-carrier protein] reductase</fullName>
        <ecNumber evidence="4">1.1.1.100</ecNumber>
    </submittedName>
</protein>
<accession>A0ABU1KYU9</accession>
<dbReference type="Pfam" id="PF13561">
    <property type="entry name" value="adh_short_C2"/>
    <property type="match status" value="1"/>
</dbReference>
<dbReference type="PRINTS" id="PR00081">
    <property type="entry name" value="GDHRDH"/>
</dbReference>
<keyword evidence="5" id="KW-1185">Reference proteome</keyword>
<proteinExistence type="inferred from homology"/>
<dbReference type="InterPro" id="IPR036291">
    <property type="entry name" value="NAD(P)-bd_dom_sf"/>
</dbReference>
<dbReference type="EMBL" id="JAVDQN010000002">
    <property type="protein sequence ID" value="MDR6376129.1"/>
    <property type="molecule type" value="Genomic_DNA"/>
</dbReference>
<dbReference type="Gene3D" id="3.40.50.720">
    <property type="entry name" value="NAD(P)-binding Rossmann-like Domain"/>
    <property type="match status" value="1"/>
</dbReference>
<dbReference type="Proteomes" id="UP001185254">
    <property type="component" value="Unassembled WGS sequence"/>
</dbReference>
<dbReference type="EC" id="1.1.1.100" evidence="4"/>
<dbReference type="SMART" id="SM00822">
    <property type="entry name" value="PKS_KR"/>
    <property type="match status" value="1"/>
</dbReference>
<organism evidence="4 5">
    <name type="scientific">Paraburkholderia caledonica</name>
    <dbReference type="NCBI Taxonomy" id="134536"/>
    <lineage>
        <taxon>Bacteria</taxon>
        <taxon>Pseudomonadati</taxon>
        <taxon>Pseudomonadota</taxon>
        <taxon>Betaproteobacteria</taxon>
        <taxon>Burkholderiales</taxon>
        <taxon>Burkholderiaceae</taxon>
        <taxon>Paraburkholderia</taxon>
    </lineage>
</organism>
<dbReference type="InterPro" id="IPR057326">
    <property type="entry name" value="KR_dom"/>
</dbReference>
<comment type="caution">
    <text evidence="4">The sequence shown here is derived from an EMBL/GenBank/DDBJ whole genome shotgun (WGS) entry which is preliminary data.</text>
</comment>
<name>A0ABU1KYU9_9BURK</name>
<dbReference type="InterPro" id="IPR002347">
    <property type="entry name" value="SDR_fam"/>
</dbReference>
<keyword evidence="2 4" id="KW-0560">Oxidoreductase</keyword>
<dbReference type="GO" id="GO:0004316">
    <property type="term" value="F:3-oxoacyl-[acyl-carrier-protein] reductase (NADPH) activity"/>
    <property type="evidence" value="ECO:0007669"/>
    <property type="project" value="UniProtKB-EC"/>
</dbReference>
<reference evidence="4 5" key="1">
    <citation type="submission" date="2023-07" db="EMBL/GenBank/DDBJ databases">
        <title>Sorghum-associated microbial communities from plants grown in Nebraska, USA.</title>
        <authorList>
            <person name="Schachtman D."/>
        </authorList>
    </citation>
    <scope>NUCLEOTIDE SEQUENCE [LARGE SCALE GENOMIC DNA]</scope>
    <source>
        <strain evidence="4 5">DS1039</strain>
    </source>
</reference>
<dbReference type="PANTHER" id="PTHR42760">
    <property type="entry name" value="SHORT-CHAIN DEHYDROGENASES/REDUCTASES FAMILY MEMBER"/>
    <property type="match status" value="1"/>
</dbReference>
<evidence type="ECO:0000313" key="4">
    <source>
        <dbReference type="EMBL" id="MDR6376129.1"/>
    </source>
</evidence>